<dbReference type="InterPro" id="IPR059074">
    <property type="entry name" value="zf-C2H2_Z280C_D"/>
</dbReference>
<comment type="function">
    <text evidence="1">May function as a transcription factor.</text>
</comment>
<dbReference type="GO" id="GO:0000978">
    <property type="term" value="F:RNA polymerase II cis-regulatory region sequence-specific DNA binding"/>
    <property type="evidence" value="ECO:0007669"/>
    <property type="project" value="TreeGrafter"/>
</dbReference>
<keyword evidence="4" id="KW-0677">Repeat</keyword>
<dbReference type="OMA" id="LYALCFG"/>
<feature type="region of interest" description="Disordered" evidence="11">
    <location>
        <begin position="432"/>
        <end position="493"/>
    </location>
</feature>
<comment type="subcellular location">
    <subcellularLocation>
        <location evidence="2">Nucleus</location>
    </subcellularLocation>
</comment>
<proteinExistence type="predicted"/>
<dbReference type="SUPFAM" id="SSF57667">
    <property type="entry name" value="beta-beta-alpha zinc fingers"/>
    <property type="match status" value="2"/>
</dbReference>
<dbReference type="SMART" id="SM00355">
    <property type="entry name" value="ZnF_C2H2"/>
    <property type="match status" value="4"/>
</dbReference>
<feature type="compositionally biased region" description="Basic and acidic residues" evidence="11">
    <location>
        <begin position="478"/>
        <end position="493"/>
    </location>
</feature>
<evidence type="ECO:0000256" key="11">
    <source>
        <dbReference type="SAM" id="MobiDB-lite"/>
    </source>
</evidence>
<keyword evidence="8" id="KW-0238">DNA-binding</keyword>
<dbReference type="Pfam" id="PF25414">
    <property type="entry name" value="zf-C2H2_Z280C_D"/>
    <property type="match status" value="1"/>
</dbReference>
<feature type="compositionally biased region" description="Low complexity" evidence="11">
    <location>
        <begin position="293"/>
        <end position="313"/>
    </location>
</feature>
<dbReference type="InterPro" id="IPR006600">
    <property type="entry name" value="HTH_CenpB_DNA-bd_dom"/>
</dbReference>
<evidence type="ECO:0000256" key="1">
    <source>
        <dbReference type="ARBA" id="ARBA00003729"/>
    </source>
</evidence>
<evidence type="ECO:0000256" key="9">
    <source>
        <dbReference type="ARBA" id="ARBA00023163"/>
    </source>
</evidence>
<feature type="region of interest" description="Disordered" evidence="11">
    <location>
        <begin position="293"/>
        <end position="320"/>
    </location>
</feature>
<dbReference type="InterPro" id="IPR050527">
    <property type="entry name" value="Snail/Krueppel_Znf"/>
</dbReference>
<protein>
    <recommendedName>
        <fullName evidence="12">HTH CENPB-type domain-containing protein</fullName>
    </recommendedName>
</protein>
<feature type="compositionally biased region" description="Acidic residues" evidence="11">
    <location>
        <begin position="456"/>
        <end position="473"/>
    </location>
</feature>
<feature type="non-terminal residue" evidence="13">
    <location>
        <position position="1"/>
    </location>
</feature>
<evidence type="ECO:0000313" key="14">
    <source>
        <dbReference type="Proteomes" id="UP000288216"/>
    </source>
</evidence>
<evidence type="ECO:0000256" key="5">
    <source>
        <dbReference type="ARBA" id="ARBA00022771"/>
    </source>
</evidence>
<evidence type="ECO:0000256" key="8">
    <source>
        <dbReference type="ARBA" id="ARBA00023125"/>
    </source>
</evidence>
<organism evidence="13 14">
    <name type="scientific">Scyliorhinus torazame</name>
    <name type="common">Cloudy catshark</name>
    <name type="synonym">Catulus torazame</name>
    <dbReference type="NCBI Taxonomy" id="75743"/>
    <lineage>
        <taxon>Eukaryota</taxon>
        <taxon>Metazoa</taxon>
        <taxon>Chordata</taxon>
        <taxon>Craniata</taxon>
        <taxon>Vertebrata</taxon>
        <taxon>Chondrichthyes</taxon>
        <taxon>Elasmobranchii</taxon>
        <taxon>Galeomorphii</taxon>
        <taxon>Galeoidea</taxon>
        <taxon>Carcharhiniformes</taxon>
        <taxon>Scyliorhinidae</taxon>
        <taxon>Scyliorhinus</taxon>
    </lineage>
</organism>
<keyword evidence="14" id="KW-1185">Reference proteome</keyword>
<feature type="domain" description="HTH CENPB-type" evidence="12">
    <location>
        <begin position="542"/>
        <end position="614"/>
    </location>
</feature>
<dbReference type="PROSITE" id="PS00028">
    <property type="entry name" value="ZINC_FINGER_C2H2_1"/>
    <property type="match status" value="3"/>
</dbReference>
<dbReference type="FunFam" id="3.30.160.60:FF:000298">
    <property type="entry name" value="zinc finger protein 280D isoform X1"/>
    <property type="match status" value="1"/>
</dbReference>
<evidence type="ECO:0000256" key="4">
    <source>
        <dbReference type="ARBA" id="ARBA00022737"/>
    </source>
</evidence>
<keyword evidence="9" id="KW-0804">Transcription</keyword>
<dbReference type="GO" id="GO:0008270">
    <property type="term" value="F:zinc ion binding"/>
    <property type="evidence" value="ECO:0007669"/>
    <property type="project" value="UniProtKB-KW"/>
</dbReference>
<dbReference type="GO" id="GO:0005634">
    <property type="term" value="C:nucleus"/>
    <property type="evidence" value="ECO:0007669"/>
    <property type="project" value="UniProtKB-SubCell"/>
</dbReference>
<dbReference type="InterPro" id="IPR036236">
    <property type="entry name" value="Znf_C2H2_sf"/>
</dbReference>
<dbReference type="AlphaFoldDB" id="A0A401PJN7"/>
<dbReference type="InterPro" id="IPR004875">
    <property type="entry name" value="DDE_SF_endonuclease_dom"/>
</dbReference>
<reference evidence="13 14" key="1">
    <citation type="journal article" date="2018" name="Nat. Ecol. Evol.">
        <title>Shark genomes provide insights into elasmobranch evolution and the origin of vertebrates.</title>
        <authorList>
            <person name="Hara Y"/>
            <person name="Yamaguchi K"/>
            <person name="Onimaru K"/>
            <person name="Kadota M"/>
            <person name="Koyanagi M"/>
            <person name="Keeley SD"/>
            <person name="Tatsumi K"/>
            <person name="Tanaka K"/>
            <person name="Motone F"/>
            <person name="Kageyama Y"/>
            <person name="Nozu R"/>
            <person name="Adachi N"/>
            <person name="Nishimura O"/>
            <person name="Nakagawa R"/>
            <person name="Tanegashima C"/>
            <person name="Kiyatake I"/>
            <person name="Matsumoto R"/>
            <person name="Murakumo K"/>
            <person name="Nishida K"/>
            <person name="Terakita A"/>
            <person name="Kuratani S"/>
            <person name="Sato K"/>
            <person name="Hyodo S Kuraku.S."/>
        </authorList>
    </citation>
    <scope>NUCLEOTIDE SEQUENCE [LARGE SCALE GENOMIC DNA]</scope>
</reference>
<keyword evidence="6" id="KW-0862">Zinc</keyword>
<dbReference type="OrthoDB" id="5876240at2759"/>
<evidence type="ECO:0000256" key="3">
    <source>
        <dbReference type="ARBA" id="ARBA00022723"/>
    </source>
</evidence>
<dbReference type="Proteomes" id="UP000288216">
    <property type="component" value="Unassembled WGS sequence"/>
</dbReference>
<evidence type="ECO:0000256" key="7">
    <source>
        <dbReference type="ARBA" id="ARBA00023015"/>
    </source>
</evidence>
<keyword evidence="5" id="KW-0863">Zinc-finger</keyword>
<evidence type="ECO:0000256" key="2">
    <source>
        <dbReference type="ARBA" id="ARBA00004123"/>
    </source>
</evidence>
<dbReference type="GO" id="GO:0000981">
    <property type="term" value="F:DNA-binding transcription factor activity, RNA polymerase II-specific"/>
    <property type="evidence" value="ECO:0007669"/>
    <property type="project" value="TreeGrafter"/>
</dbReference>
<dbReference type="PANTHER" id="PTHR24388:SF45">
    <property type="entry name" value="POGO TRANSPOSABLE ELEMENT DERIVED WITH ZNF DOMAIN"/>
    <property type="match status" value="1"/>
</dbReference>
<evidence type="ECO:0000256" key="6">
    <source>
        <dbReference type="ARBA" id="ARBA00022833"/>
    </source>
</evidence>
<comment type="caution">
    <text evidence="13">The sequence shown here is derived from an EMBL/GenBank/DDBJ whole genome shotgun (WGS) entry which is preliminary data.</text>
</comment>
<keyword evidence="10" id="KW-0539">Nucleus</keyword>
<dbReference type="EMBL" id="BFAA01000627">
    <property type="protein sequence ID" value="GCB73349.1"/>
    <property type="molecule type" value="Genomic_DNA"/>
</dbReference>
<feature type="region of interest" description="Disordered" evidence="11">
    <location>
        <begin position="334"/>
        <end position="365"/>
    </location>
</feature>
<dbReference type="STRING" id="75743.A0A401PJN7"/>
<dbReference type="Gene3D" id="3.30.160.60">
    <property type="entry name" value="Classic Zinc Finger"/>
    <property type="match status" value="2"/>
</dbReference>
<name>A0A401PJN7_SCYTO</name>
<dbReference type="Pfam" id="PF03184">
    <property type="entry name" value="DDE_1"/>
    <property type="match status" value="1"/>
</dbReference>
<dbReference type="InterPro" id="IPR013087">
    <property type="entry name" value="Znf_C2H2_type"/>
</dbReference>
<dbReference type="PANTHER" id="PTHR24388">
    <property type="entry name" value="ZINC FINGER PROTEIN"/>
    <property type="match status" value="1"/>
</dbReference>
<accession>A0A401PJN7</accession>
<dbReference type="PROSITE" id="PS51253">
    <property type="entry name" value="HTH_CENPB"/>
    <property type="match status" value="1"/>
</dbReference>
<keyword evidence="3" id="KW-0479">Metal-binding</keyword>
<evidence type="ECO:0000256" key="10">
    <source>
        <dbReference type="ARBA" id="ARBA00023242"/>
    </source>
</evidence>
<evidence type="ECO:0000259" key="12">
    <source>
        <dbReference type="PROSITE" id="PS51253"/>
    </source>
</evidence>
<sequence length="932" mass="103458">RVPSIVITFVLIAAKCKICELAFETEQLFLQHMKDTHKPGEMPYVCQVCEYRSSVYLEVDSHFRMIHEDTKNLLCPYCFKVVKNSSAYQQHYMKHQKSVYPCNKCRLQFISAKEKMEHKVEHHKTFKKPKQLEGLQPGTKVTIRTSMGQARAAGGPVQEIPARKVYPPVLPPKPQETPACSTVHKVVPAPKPAPKAEKRKAVERMSPLLMDMQEISAILLVCTSCTFAVETGDGDEMAQHLDQNPGHGPCCFVTFAGPPVDEIQKPVAKSQQVKTVRLSTVCSTNYINAKISSRPPVAASPPAASKDAEASSPIYVEDDKSSSGAIYIAEDKNGSSPEYVAEEKNGSTPTYIAEDENDSSPVCVQEDKRSLTSECVEEERSLTPECVEEDQRSLTPQCVEEDQRSLTPECVEEERSLTPVCVEEERSLTPECVEEDKRRLSPVSTEEEGGLSPECVENEDEGSLSPECVEEDSQLSKGGDDSESRPKDVPWTRKPLSEHEFRVVLHALCCGMQAATERYGASRSQVEQLLNECAQQLDLSSGAEAGSPLLSPEAEEQLVEWVLVQRERQLPLTEETFLQRLSKLLGPRGAEPAAPSSCLWAVGFLLRHNLIAYAKITLARKLPREMEESVQSFVEFAQQQIVGRDFPYCMIGNMDEIPIFLDPEALRRPEGTPGGLEVAGIGEPQFVIVFTILADGNLLPTMIFSRGGLPPWLKVPTGILLEVKETGYSEAEVLELWLAKVWRRHMATRYRRTMLVLDSSRRHLSDDFIDHLSRCNSLPLVVPGGCTSRAQPLDMCIGQTLRSFLQKRWAEYSREAACFRDVYGDVLQSLLNWVAEVAGFVGSNADVVQQSFLLASVLPGPSGRPASVQQKVEAQEELVSFLQEQLELSGKLEECGDGEAPPTLALDPRLLTKLFEADSEAESFYGFSEGDL</sequence>
<evidence type="ECO:0000313" key="13">
    <source>
        <dbReference type="EMBL" id="GCB73349.1"/>
    </source>
</evidence>
<gene>
    <name evidence="13" type="ORF">scyTo_0002492</name>
</gene>
<keyword evidence="7" id="KW-0805">Transcription regulation</keyword>